<protein>
    <submittedName>
        <fullName evidence="4">Amidohydrolase family protein</fullName>
    </submittedName>
</protein>
<evidence type="ECO:0000313" key="5">
    <source>
        <dbReference type="Proteomes" id="UP001501671"/>
    </source>
</evidence>
<evidence type="ECO:0000313" key="4">
    <source>
        <dbReference type="EMBL" id="GAA4327876.1"/>
    </source>
</evidence>
<comment type="similarity">
    <text evidence="1">Belongs to the metallo-dependent hydrolases superfamily. ATZ/TRZ family.</text>
</comment>
<keyword evidence="5" id="KW-1185">Reference proteome</keyword>
<dbReference type="InterPro" id="IPR032466">
    <property type="entry name" value="Metal_Hydrolase"/>
</dbReference>
<evidence type="ECO:0000259" key="3">
    <source>
        <dbReference type="Pfam" id="PF01979"/>
    </source>
</evidence>
<reference evidence="5" key="1">
    <citation type="journal article" date="2019" name="Int. J. Syst. Evol. Microbiol.">
        <title>The Global Catalogue of Microorganisms (GCM) 10K type strain sequencing project: providing services to taxonomists for standard genome sequencing and annotation.</title>
        <authorList>
            <consortium name="The Broad Institute Genomics Platform"/>
            <consortium name="The Broad Institute Genome Sequencing Center for Infectious Disease"/>
            <person name="Wu L."/>
            <person name="Ma J."/>
        </authorList>
    </citation>
    <scope>NUCLEOTIDE SEQUENCE [LARGE SCALE GENOMIC DNA]</scope>
    <source>
        <strain evidence="5">JCM 17666</strain>
    </source>
</reference>
<dbReference type="EMBL" id="BAABFO010000005">
    <property type="protein sequence ID" value="GAA4327876.1"/>
    <property type="molecule type" value="Genomic_DNA"/>
</dbReference>
<feature type="domain" description="Amidohydrolase-related" evidence="3">
    <location>
        <begin position="63"/>
        <end position="439"/>
    </location>
</feature>
<dbReference type="RefSeq" id="WP_345247532.1">
    <property type="nucleotide sequence ID" value="NZ_BAABFO010000005.1"/>
</dbReference>
<dbReference type="PANTHER" id="PTHR43794">
    <property type="entry name" value="AMINOHYDROLASE SSNA-RELATED"/>
    <property type="match status" value="1"/>
</dbReference>
<dbReference type="SUPFAM" id="SSF51556">
    <property type="entry name" value="Metallo-dependent hydrolases"/>
    <property type="match status" value="1"/>
</dbReference>
<dbReference type="Gene3D" id="3.20.20.140">
    <property type="entry name" value="Metal-dependent hydrolases"/>
    <property type="match status" value="1"/>
</dbReference>
<dbReference type="InterPro" id="IPR050287">
    <property type="entry name" value="MTA/SAH_deaminase"/>
</dbReference>
<dbReference type="Gene3D" id="2.30.40.10">
    <property type="entry name" value="Urease, subunit C, domain 1"/>
    <property type="match status" value="1"/>
</dbReference>
<dbReference type="Proteomes" id="UP001501671">
    <property type="component" value="Unassembled WGS sequence"/>
</dbReference>
<sequence>MPDTPLPLLIQGSRLLDPVSELDDPAVEDLFLDGGRIAARGAEAVSRAAAVAHRRIDGEGMLAVPGFVDAHYHSHDVLLRGLFEQWPLDVWSLHSFPSYYPPRSADEVALRTALGAAECLLGGITTVQDMVTIVGPNRAHVDAVSAAYAEAGLRVCLALQIGDRPTIDTMPFWREQLPAGIAQRFAAPISPGAMQELVLAAMDAGARDGLSWALAPSTPERCSEELLGWVRDASAQRGLRVFTHVYEARAQAVLARLRHQRDGGSMIALLDRVGLLNERLTVAHGIWIAPHEIERMAAAGASLASNPVANLKLLDGVAPVHSYIEAGVNVGLGTDNCSCSDAHNIFQAMKMFAIFLAYQDGDGEQRAARRAFRAATLGSARALGLEGEVGTLEVGRRADVVLIDTRNPAYRPLHSAVRQLVYGESGRNVHTVVAGGRVVVEGGRLVSLDEEALYRRADAARAAVQADHAALRDSHRDVLGHLWRIRRLVEDFPLDIDRLRLN</sequence>
<proteinExistence type="inferred from homology"/>
<gene>
    <name evidence="4" type="ORF">GCM10023144_13000</name>
</gene>
<dbReference type="InterPro" id="IPR006680">
    <property type="entry name" value="Amidohydro-rel"/>
</dbReference>
<dbReference type="InterPro" id="IPR011059">
    <property type="entry name" value="Metal-dep_hydrolase_composite"/>
</dbReference>
<evidence type="ECO:0000256" key="2">
    <source>
        <dbReference type="ARBA" id="ARBA00022801"/>
    </source>
</evidence>
<name>A0ABP8GPM2_9BURK</name>
<accession>A0ABP8GPM2</accession>
<dbReference type="PANTHER" id="PTHR43794:SF11">
    <property type="entry name" value="AMIDOHYDROLASE-RELATED DOMAIN-CONTAINING PROTEIN"/>
    <property type="match status" value="1"/>
</dbReference>
<comment type="caution">
    <text evidence="4">The sequence shown here is derived from an EMBL/GenBank/DDBJ whole genome shotgun (WGS) entry which is preliminary data.</text>
</comment>
<keyword evidence="2" id="KW-0378">Hydrolase</keyword>
<organism evidence="4 5">
    <name type="scientific">Pigmentiphaga soli</name>
    <dbReference type="NCBI Taxonomy" id="1007095"/>
    <lineage>
        <taxon>Bacteria</taxon>
        <taxon>Pseudomonadati</taxon>
        <taxon>Pseudomonadota</taxon>
        <taxon>Betaproteobacteria</taxon>
        <taxon>Burkholderiales</taxon>
        <taxon>Alcaligenaceae</taxon>
        <taxon>Pigmentiphaga</taxon>
    </lineage>
</organism>
<evidence type="ECO:0000256" key="1">
    <source>
        <dbReference type="ARBA" id="ARBA00006745"/>
    </source>
</evidence>
<dbReference type="SUPFAM" id="SSF51338">
    <property type="entry name" value="Composite domain of metallo-dependent hydrolases"/>
    <property type="match status" value="2"/>
</dbReference>
<dbReference type="Pfam" id="PF01979">
    <property type="entry name" value="Amidohydro_1"/>
    <property type="match status" value="1"/>
</dbReference>